<name>A0A7J7YMH9_PIPKU</name>
<dbReference type="InterPro" id="IPR002151">
    <property type="entry name" value="Kinesin_light"/>
</dbReference>
<dbReference type="PROSITE" id="PS01160">
    <property type="entry name" value="KINESIN_LIGHT"/>
    <property type="match status" value="1"/>
</dbReference>
<feature type="compositionally biased region" description="Polar residues" evidence="13">
    <location>
        <begin position="699"/>
        <end position="712"/>
    </location>
</feature>
<dbReference type="InterPro" id="IPR015792">
    <property type="entry name" value="Kinesin_light_repeat"/>
</dbReference>
<dbReference type="Proteomes" id="UP000558488">
    <property type="component" value="Unassembled WGS sequence"/>
</dbReference>
<evidence type="ECO:0000313" key="15">
    <source>
        <dbReference type="Proteomes" id="UP000558488"/>
    </source>
</evidence>
<comment type="subcellular location">
    <subcellularLocation>
        <location evidence="1 11">Cytoplasm</location>
        <location evidence="1 11">Cytoskeleton</location>
    </subcellularLocation>
</comment>
<proteinExistence type="inferred from homology"/>
<gene>
    <name evidence="14" type="ORF">mPipKuh1_007222</name>
</gene>
<reference evidence="14 15" key="1">
    <citation type="journal article" date="2020" name="Nature">
        <title>Six reference-quality genomes reveal evolution of bat adaptations.</title>
        <authorList>
            <person name="Jebb D."/>
            <person name="Huang Z."/>
            <person name="Pippel M."/>
            <person name="Hughes G.M."/>
            <person name="Lavrichenko K."/>
            <person name="Devanna P."/>
            <person name="Winkler S."/>
            <person name="Jermiin L.S."/>
            <person name="Skirmuntt E.C."/>
            <person name="Katzourakis A."/>
            <person name="Burkitt-Gray L."/>
            <person name="Ray D.A."/>
            <person name="Sullivan K.A.M."/>
            <person name="Roscito J.G."/>
            <person name="Kirilenko B.M."/>
            <person name="Davalos L.M."/>
            <person name="Corthals A.P."/>
            <person name="Power M.L."/>
            <person name="Jones G."/>
            <person name="Ransome R.D."/>
            <person name="Dechmann D.K.N."/>
            <person name="Locatelli A.G."/>
            <person name="Puechmaille S.J."/>
            <person name="Fedrigo O."/>
            <person name="Jarvis E.D."/>
            <person name="Hiller M."/>
            <person name="Vernes S.C."/>
            <person name="Myers E.W."/>
            <person name="Teeling E.C."/>
        </authorList>
    </citation>
    <scope>NUCLEOTIDE SEQUENCE [LARGE SCALE GENOMIC DNA]</scope>
    <source>
        <strain evidence="14">MPipKuh1</strain>
        <tissue evidence="14">Flight muscle</tissue>
    </source>
</reference>
<keyword evidence="3 11" id="KW-0963">Cytoplasm</keyword>
<evidence type="ECO:0000256" key="5">
    <source>
        <dbReference type="ARBA" id="ARBA00022737"/>
    </source>
</evidence>
<keyword evidence="7 12" id="KW-0175">Coiled coil</keyword>
<evidence type="ECO:0000256" key="1">
    <source>
        <dbReference type="ARBA" id="ARBA00004245"/>
    </source>
</evidence>
<dbReference type="PANTHER" id="PTHR45783:SF6">
    <property type="entry name" value="KINESIN LIGHT CHAIN 4"/>
    <property type="match status" value="1"/>
</dbReference>
<keyword evidence="8 11" id="KW-0505">Motor protein</keyword>
<keyword evidence="5" id="KW-0677">Repeat</keyword>
<feature type="compositionally biased region" description="Polar residues" evidence="13">
    <location>
        <begin position="285"/>
        <end position="294"/>
    </location>
</feature>
<comment type="subunit">
    <text evidence="11">Oligomeric complex composed of two heavy chains and two light chains.</text>
</comment>
<evidence type="ECO:0000256" key="8">
    <source>
        <dbReference type="ARBA" id="ARBA00023175"/>
    </source>
</evidence>
<sequence>MTLRIPCAVAPYDVKGAEREPESQLCVHASAPACASSEPILGRLLGRVTREQAPPLGAVKTIASSGSHDGFKGAVPARAAASSTQYGPGKVLQGRMSGLVLGQRDEPAGHRLSQEEILGSTRLVSQGLEALHSEHQAVLQSLSQTIECLQQEGHEEGLVMHEKARQLRRSMENIELGLSEAQVMLALASHLSTVESEKQKLRAQVRRLCQENQWLRDELAGTQQRLQHSEQAVAQLEEEKKHLEFLGQLRQYDEDGHTTEEKEGDATKDSLDDLFPNEEEEDPSNGLSRGQGAQHSGYEIPARLRTLHNLVIQYAAQGRYEVAVPLCKQALEDLERTSGRGHPDVATMLNILALVYRDQNKYKEAAHLLNDALSIRESTLGRDHPAVAATLNNLAVLYGKRGKYKEAEPLCQRALEIREKVLGNDHPDVAKQLNNLALLCQNQGKYEAVERYYRRALAIYEGQLGPDNPNVARTKNNLASCYLKQGKYAEAETLYKEILTQAHVQEFGSVDDNHKPIWMHAEEREEMSKTQHREGGTPYVEYGGWYKACKVSSPTVNTTLRNLGALYRRQGKLEAAETLEECALRSRKQGTDPISQTKVAELLGEGDSGRTSQEGPGSSVKYEGGEDASVAVEWSGDGSGTLQRSGSLGRIRDMLRRSSELLVKKLQGTEPRSSSSNMKRAASLNYLNHPNAAPLQVSRGLSASTMDLSSRS</sequence>
<dbReference type="GO" id="GO:0019894">
    <property type="term" value="F:kinesin binding"/>
    <property type="evidence" value="ECO:0007669"/>
    <property type="project" value="TreeGrafter"/>
</dbReference>
<dbReference type="EMBL" id="JACAGB010000005">
    <property type="protein sequence ID" value="KAF6363009.1"/>
    <property type="molecule type" value="Genomic_DNA"/>
</dbReference>
<keyword evidence="9 11" id="KW-0206">Cytoskeleton</keyword>
<keyword evidence="15" id="KW-1185">Reference proteome</keyword>
<evidence type="ECO:0000256" key="7">
    <source>
        <dbReference type="ARBA" id="ARBA00023054"/>
    </source>
</evidence>
<dbReference type="Gene3D" id="1.25.40.10">
    <property type="entry name" value="Tetratricopeptide repeat domain"/>
    <property type="match status" value="1"/>
</dbReference>
<dbReference type="GO" id="GO:0007018">
    <property type="term" value="P:microtubule-based movement"/>
    <property type="evidence" value="ECO:0007669"/>
    <property type="project" value="TreeGrafter"/>
</dbReference>
<feature type="region of interest" description="Disordered" evidence="13">
    <location>
        <begin position="666"/>
        <end position="712"/>
    </location>
</feature>
<dbReference type="InterPro" id="IPR019734">
    <property type="entry name" value="TPR_rpt"/>
</dbReference>
<dbReference type="GO" id="GO:0005874">
    <property type="term" value="C:microtubule"/>
    <property type="evidence" value="ECO:0007669"/>
    <property type="project" value="UniProtKB-UniRule"/>
</dbReference>
<evidence type="ECO:0000256" key="11">
    <source>
        <dbReference type="RuleBase" id="RU367020"/>
    </source>
</evidence>
<evidence type="ECO:0000256" key="2">
    <source>
        <dbReference type="ARBA" id="ARBA00009622"/>
    </source>
</evidence>
<comment type="function">
    <text evidence="11">Kinesin is a microtubule-associated force-producing protein that play a role in organelle transport.</text>
</comment>
<dbReference type="InterPro" id="IPR011990">
    <property type="entry name" value="TPR-like_helical_dom_sf"/>
</dbReference>
<comment type="caution">
    <text evidence="14">The sequence shown here is derived from an EMBL/GenBank/DDBJ whole genome shotgun (WGS) entry which is preliminary data.</text>
</comment>
<evidence type="ECO:0000256" key="12">
    <source>
        <dbReference type="SAM" id="Coils"/>
    </source>
</evidence>
<dbReference type="SMART" id="SM00028">
    <property type="entry name" value="TPR"/>
    <property type="match status" value="5"/>
</dbReference>
<keyword evidence="4 11" id="KW-0493">Microtubule</keyword>
<dbReference type="GO" id="GO:0005737">
    <property type="term" value="C:cytoplasm"/>
    <property type="evidence" value="ECO:0007669"/>
    <property type="project" value="TreeGrafter"/>
</dbReference>
<evidence type="ECO:0000256" key="4">
    <source>
        <dbReference type="ARBA" id="ARBA00022701"/>
    </source>
</evidence>
<accession>A0A7J7YMH9</accession>
<feature type="compositionally biased region" description="Basic and acidic residues" evidence="13">
    <location>
        <begin position="251"/>
        <end position="271"/>
    </location>
</feature>
<organism evidence="14 15">
    <name type="scientific">Pipistrellus kuhlii</name>
    <name type="common">Kuhl's pipistrelle</name>
    <dbReference type="NCBI Taxonomy" id="59472"/>
    <lineage>
        <taxon>Eukaryota</taxon>
        <taxon>Metazoa</taxon>
        <taxon>Chordata</taxon>
        <taxon>Craniata</taxon>
        <taxon>Vertebrata</taxon>
        <taxon>Euteleostomi</taxon>
        <taxon>Mammalia</taxon>
        <taxon>Eutheria</taxon>
        <taxon>Laurasiatheria</taxon>
        <taxon>Chiroptera</taxon>
        <taxon>Yangochiroptera</taxon>
        <taxon>Vespertilionidae</taxon>
        <taxon>Pipistrellus</taxon>
    </lineage>
</organism>
<dbReference type="PROSITE" id="PS50005">
    <property type="entry name" value="TPR"/>
    <property type="match status" value="2"/>
</dbReference>
<evidence type="ECO:0000256" key="13">
    <source>
        <dbReference type="SAM" id="MobiDB-lite"/>
    </source>
</evidence>
<evidence type="ECO:0000256" key="9">
    <source>
        <dbReference type="ARBA" id="ARBA00023212"/>
    </source>
</evidence>
<dbReference type="PRINTS" id="PR00381">
    <property type="entry name" value="KINESINLIGHT"/>
</dbReference>
<protein>
    <recommendedName>
        <fullName evidence="11">Kinesin light chain</fullName>
    </recommendedName>
</protein>
<dbReference type="Pfam" id="PF13424">
    <property type="entry name" value="TPR_12"/>
    <property type="match status" value="2"/>
</dbReference>
<dbReference type="PANTHER" id="PTHR45783">
    <property type="entry name" value="KINESIN LIGHT CHAIN"/>
    <property type="match status" value="1"/>
</dbReference>
<keyword evidence="6 10" id="KW-0802">TPR repeat</keyword>
<dbReference type="FunFam" id="1.25.40.10:FF:000003">
    <property type="entry name" value="kinesin light chain isoform X1"/>
    <property type="match status" value="1"/>
</dbReference>
<evidence type="ECO:0000256" key="6">
    <source>
        <dbReference type="ARBA" id="ARBA00022803"/>
    </source>
</evidence>
<comment type="similarity">
    <text evidence="2 11">Belongs to the kinesin light chain family.</text>
</comment>
<feature type="region of interest" description="Disordered" evidence="13">
    <location>
        <begin position="603"/>
        <end position="624"/>
    </location>
</feature>
<feature type="coiled-coil region" evidence="12">
    <location>
        <begin position="191"/>
        <end position="246"/>
    </location>
</feature>
<evidence type="ECO:0000256" key="10">
    <source>
        <dbReference type="PROSITE-ProRule" id="PRU00339"/>
    </source>
</evidence>
<dbReference type="SUPFAM" id="SSF48452">
    <property type="entry name" value="TPR-like"/>
    <property type="match status" value="2"/>
</dbReference>
<evidence type="ECO:0000313" key="14">
    <source>
        <dbReference type="EMBL" id="KAF6363009.1"/>
    </source>
</evidence>
<dbReference type="GO" id="GO:0005871">
    <property type="term" value="C:kinesin complex"/>
    <property type="evidence" value="ECO:0007669"/>
    <property type="project" value="UniProtKB-UniRule"/>
</dbReference>
<feature type="repeat" description="TPR" evidence="10">
    <location>
        <begin position="388"/>
        <end position="421"/>
    </location>
</feature>
<dbReference type="Pfam" id="PF13374">
    <property type="entry name" value="TPR_10"/>
    <property type="match status" value="2"/>
</dbReference>
<evidence type="ECO:0000256" key="3">
    <source>
        <dbReference type="ARBA" id="ARBA00022490"/>
    </source>
</evidence>
<dbReference type="AlphaFoldDB" id="A0A7J7YMH9"/>
<feature type="repeat" description="TPR" evidence="10">
    <location>
        <begin position="346"/>
        <end position="379"/>
    </location>
</feature>
<feature type="region of interest" description="Disordered" evidence="13">
    <location>
        <begin position="250"/>
        <end position="294"/>
    </location>
</feature>